<dbReference type="InterPro" id="IPR034593">
    <property type="entry name" value="DgoD-like"/>
</dbReference>
<accession>R7ZM86</accession>
<dbReference type="NCBIfam" id="NF010624">
    <property type="entry name" value="PRK14017.1"/>
    <property type="match status" value="1"/>
</dbReference>
<dbReference type="Pfam" id="PF02746">
    <property type="entry name" value="MR_MLE_N"/>
    <property type="match status" value="1"/>
</dbReference>
<dbReference type="SFLD" id="SFLDS00001">
    <property type="entry name" value="Enolase"/>
    <property type="match status" value="1"/>
</dbReference>
<organism evidence="3 4">
    <name type="scientific">Lunatimonas lonarensis</name>
    <dbReference type="NCBI Taxonomy" id="1232681"/>
    <lineage>
        <taxon>Bacteria</taxon>
        <taxon>Pseudomonadati</taxon>
        <taxon>Bacteroidota</taxon>
        <taxon>Cytophagia</taxon>
        <taxon>Cytophagales</taxon>
        <taxon>Cyclobacteriaceae</taxon>
    </lineage>
</organism>
<gene>
    <name evidence="3" type="ORF">ADIS_4387</name>
</gene>
<dbReference type="OrthoDB" id="9796450at2"/>
<keyword evidence="1 3" id="KW-0456">Lyase</keyword>
<sequence length="422" mass="46262">MRKNDQSPKKSKPTLQSSRRAAIQSVLGLAGTGLLLPLSSYAETPTPTGTKYGEVKITRLETFLVKPRWIFLKIHTDAGVVGLGEPLLEGRALTIQTAIQEIEPYLIGKDPRQVVHHWQAIYRHAFYRGGPILTSALSGIDQALWDIKGKLLGVPVYELFGGPTRDRVRIYGRASNAEDMKKRKAEGYTVIKTGVAKRQPAGIVENPAFIRYAVDNFASLREAGGPEMDIGIDFHGAISPQTAKLLIRELEPYQPMFVEEPCQAQNVDVMVDIARGTHLPIATGERIFTKWGFREILEKGAASILQPDICHAGGLTECRLIAGMAEAYYAAIAPHNPMGPISLACGLHLAASIPNFLVQEQVSLGEGYLKNPFKLQSDGSVLIPRGPGLGVELDEDALQDKIGHDWKNPETYHPFDGSVVDW</sequence>
<dbReference type="EMBL" id="AQHR01000110">
    <property type="protein sequence ID" value="EON75216.1"/>
    <property type="molecule type" value="Genomic_DNA"/>
</dbReference>
<dbReference type="RefSeq" id="WP_010856500.1">
    <property type="nucleotide sequence ID" value="NZ_AQHR01000110.1"/>
</dbReference>
<dbReference type="SMART" id="SM00922">
    <property type="entry name" value="MR_MLE"/>
    <property type="match status" value="1"/>
</dbReference>
<dbReference type="STRING" id="1232681.ADIS_4387"/>
<evidence type="ECO:0000313" key="3">
    <source>
        <dbReference type="EMBL" id="EON75216.1"/>
    </source>
</evidence>
<dbReference type="PANTHER" id="PTHR48080:SF2">
    <property type="entry name" value="D-GALACTONATE DEHYDRATASE"/>
    <property type="match status" value="1"/>
</dbReference>
<dbReference type="SUPFAM" id="SSF54826">
    <property type="entry name" value="Enolase N-terminal domain-like"/>
    <property type="match status" value="1"/>
</dbReference>
<dbReference type="PANTHER" id="PTHR48080">
    <property type="entry name" value="D-GALACTONATE DEHYDRATASE-RELATED"/>
    <property type="match status" value="1"/>
</dbReference>
<dbReference type="GO" id="GO:0016854">
    <property type="term" value="F:racemase and epimerase activity"/>
    <property type="evidence" value="ECO:0007669"/>
    <property type="project" value="UniProtKB-ARBA"/>
</dbReference>
<reference evidence="3 4" key="1">
    <citation type="submission" date="2013-02" db="EMBL/GenBank/DDBJ databases">
        <title>A novel strain isolated from Lonar lake, Maharashtra, India.</title>
        <authorList>
            <person name="Singh A."/>
        </authorList>
    </citation>
    <scope>NUCLEOTIDE SEQUENCE [LARGE SCALE GENOMIC DNA]</scope>
    <source>
        <strain evidence="3 4">AK24</strain>
    </source>
</reference>
<keyword evidence="4" id="KW-1185">Reference proteome</keyword>
<feature type="domain" description="Mandelate racemase/muconate lactonizing enzyme C-terminal" evidence="2">
    <location>
        <begin position="177"/>
        <end position="280"/>
    </location>
</feature>
<dbReference type="EC" id="4.2.1.39" evidence="3"/>
<dbReference type="AlphaFoldDB" id="R7ZM86"/>
<dbReference type="PROSITE" id="PS00909">
    <property type="entry name" value="MR_MLE_2"/>
    <property type="match status" value="1"/>
</dbReference>
<dbReference type="InterPro" id="IPR029017">
    <property type="entry name" value="Enolase-like_N"/>
</dbReference>
<dbReference type="GO" id="GO:0047929">
    <property type="term" value="F:gluconate dehydratase activity"/>
    <property type="evidence" value="ECO:0007669"/>
    <property type="project" value="UniProtKB-EC"/>
</dbReference>
<dbReference type="InterPro" id="IPR036849">
    <property type="entry name" value="Enolase-like_C_sf"/>
</dbReference>
<proteinExistence type="predicted"/>
<comment type="caution">
    <text evidence="3">The sequence shown here is derived from an EMBL/GenBank/DDBJ whole genome shotgun (WGS) entry which is preliminary data.</text>
</comment>
<dbReference type="InterPro" id="IPR013342">
    <property type="entry name" value="Mandelate_racemase_C"/>
</dbReference>
<dbReference type="InterPro" id="IPR029065">
    <property type="entry name" value="Enolase_C-like"/>
</dbReference>
<dbReference type="PATRIC" id="fig|1288963.3.peg.4376"/>
<dbReference type="Proteomes" id="UP000013909">
    <property type="component" value="Unassembled WGS sequence"/>
</dbReference>
<dbReference type="Pfam" id="PF13378">
    <property type="entry name" value="MR_MLE_C"/>
    <property type="match status" value="1"/>
</dbReference>
<dbReference type="SFLD" id="SFLDG00179">
    <property type="entry name" value="mandelate_racemase"/>
    <property type="match status" value="1"/>
</dbReference>
<protein>
    <submittedName>
        <fullName evidence="3">Gluconate dehydratase</fullName>
        <ecNumber evidence="3">4.2.1.39</ecNumber>
    </submittedName>
</protein>
<evidence type="ECO:0000259" key="2">
    <source>
        <dbReference type="SMART" id="SM00922"/>
    </source>
</evidence>
<dbReference type="SUPFAM" id="SSF51604">
    <property type="entry name" value="Enolase C-terminal domain-like"/>
    <property type="match status" value="1"/>
</dbReference>
<dbReference type="GO" id="GO:0009063">
    <property type="term" value="P:amino acid catabolic process"/>
    <property type="evidence" value="ECO:0007669"/>
    <property type="project" value="InterPro"/>
</dbReference>
<evidence type="ECO:0000256" key="1">
    <source>
        <dbReference type="ARBA" id="ARBA00023239"/>
    </source>
</evidence>
<dbReference type="Gene3D" id="3.20.20.120">
    <property type="entry name" value="Enolase-like C-terminal domain"/>
    <property type="match status" value="1"/>
</dbReference>
<dbReference type="Gene3D" id="3.30.390.10">
    <property type="entry name" value="Enolase-like, N-terminal domain"/>
    <property type="match status" value="1"/>
</dbReference>
<dbReference type="InterPro" id="IPR013341">
    <property type="entry name" value="Mandelate_racemase_N_dom"/>
</dbReference>
<dbReference type="PROSITE" id="PS00908">
    <property type="entry name" value="MR_MLE_1"/>
    <property type="match status" value="1"/>
</dbReference>
<evidence type="ECO:0000313" key="4">
    <source>
        <dbReference type="Proteomes" id="UP000013909"/>
    </source>
</evidence>
<dbReference type="InterPro" id="IPR018110">
    <property type="entry name" value="Mandel_Rmase/mucon_lact_enz_CS"/>
</dbReference>
<name>R7ZM86_9BACT</name>